<dbReference type="NCBIfam" id="NF047841">
    <property type="entry name" value="HLGFF_fam"/>
    <property type="match status" value="1"/>
</dbReference>
<dbReference type="RefSeq" id="WP_123794516.1">
    <property type="nucleotide sequence ID" value="NZ_CP031699.1"/>
</dbReference>
<protein>
    <submittedName>
        <fullName evidence="1">Uncharacterized protein</fullName>
    </submittedName>
</protein>
<dbReference type="EMBL" id="CP031699">
    <property type="protein sequence ID" value="QEY23339.1"/>
    <property type="molecule type" value="Genomic_DNA"/>
</dbReference>
<gene>
    <name evidence="1" type="ORF">D0T90_01510</name>
</gene>
<name>A0A5P3MRS0_NEIAN</name>
<dbReference type="KEGG" id="naq:D0T90_01510"/>
<evidence type="ECO:0000313" key="2">
    <source>
        <dbReference type="Proteomes" id="UP000325536"/>
    </source>
</evidence>
<organism evidence="1 2">
    <name type="scientific">Neisseria animalis</name>
    <dbReference type="NCBI Taxonomy" id="492"/>
    <lineage>
        <taxon>Bacteria</taxon>
        <taxon>Pseudomonadati</taxon>
        <taxon>Pseudomonadota</taxon>
        <taxon>Betaproteobacteria</taxon>
        <taxon>Neisseriales</taxon>
        <taxon>Neisseriaceae</taxon>
        <taxon>Neisseria</taxon>
    </lineage>
</organism>
<dbReference type="Proteomes" id="UP000325536">
    <property type="component" value="Chromosome"/>
</dbReference>
<keyword evidence="2" id="KW-1185">Reference proteome</keyword>
<evidence type="ECO:0000313" key="1">
    <source>
        <dbReference type="EMBL" id="QEY23339.1"/>
    </source>
</evidence>
<dbReference type="OrthoDB" id="8606037at2"/>
<proteinExistence type="predicted"/>
<dbReference type="AlphaFoldDB" id="A0A5P3MRS0"/>
<dbReference type="InterPro" id="IPR058172">
    <property type="entry name" value="HLGFF_Neisseriales"/>
</dbReference>
<sequence>MNYFSIHTQTGDHLGFLVMAGDEEWQDQPQSGSFVVKLQREQPSSDRAAEAVLEPLQSVEAPLSWRIVKDRVELFDGEYNIGSIRNEYLTVGGQVLVLNDLTGTM</sequence>
<reference evidence="1 2" key="1">
    <citation type="submission" date="2018-08" db="EMBL/GenBank/DDBJ databases">
        <title>Neisseria animalis ATCC 49930 complete genome.</title>
        <authorList>
            <person name="Veseli I.A."/>
            <person name="Mascarenhas dos Santos A.C."/>
            <person name="Buttler R."/>
            <person name="Pombert J.-F."/>
        </authorList>
    </citation>
    <scope>NUCLEOTIDE SEQUENCE [LARGE SCALE GENOMIC DNA]</scope>
    <source>
        <strain evidence="1 2">ATCC 49930</strain>
    </source>
</reference>
<accession>A0A5P3MRS0</accession>